<evidence type="ECO:0000256" key="3">
    <source>
        <dbReference type="ARBA" id="ARBA00022692"/>
    </source>
</evidence>
<reference evidence="7 8" key="1">
    <citation type="submission" date="2017-02" db="EMBL/GenBank/DDBJ databases">
        <authorList>
            <person name="Peterson S.W."/>
        </authorList>
    </citation>
    <scope>NUCLEOTIDE SEQUENCE [LARGE SCALE GENOMIC DNA]</scope>
    <source>
        <strain evidence="7 8">DSM 24412</strain>
    </source>
</reference>
<evidence type="ECO:0000256" key="4">
    <source>
        <dbReference type="ARBA" id="ARBA00022989"/>
    </source>
</evidence>
<sequence>MSENFNEAFTLLGVGMLTVFIILLTVVLLGNGIIFFVNRFFPEKANKIAASSEISSSKTAAIVAAVKILTQGKGVVTKIEKR</sequence>
<keyword evidence="3 6" id="KW-0812">Transmembrane</keyword>
<protein>
    <submittedName>
        <fullName evidence="7">Na+-transporting methylmalonyl-CoA/oxaloacetate decarboxylase, gamma subunit</fullName>
    </submittedName>
</protein>
<evidence type="ECO:0000256" key="2">
    <source>
        <dbReference type="ARBA" id="ARBA00022475"/>
    </source>
</evidence>
<keyword evidence="5 6" id="KW-0472">Membrane</keyword>
<dbReference type="Proteomes" id="UP000191055">
    <property type="component" value="Unassembled WGS sequence"/>
</dbReference>
<dbReference type="STRING" id="889453.SAMN03080601_03063"/>
<evidence type="ECO:0000313" key="7">
    <source>
        <dbReference type="EMBL" id="SKC23778.1"/>
    </source>
</evidence>
<dbReference type="InterPro" id="IPR005899">
    <property type="entry name" value="Na_pump_deCOase"/>
</dbReference>
<organism evidence="7 8">
    <name type="scientific">Alkalitalea saponilacus</name>
    <dbReference type="NCBI Taxonomy" id="889453"/>
    <lineage>
        <taxon>Bacteria</taxon>
        <taxon>Pseudomonadati</taxon>
        <taxon>Bacteroidota</taxon>
        <taxon>Bacteroidia</taxon>
        <taxon>Marinilabiliales</taxon>
        <taxon>Marinilabiliaceae</taxon>
        <taxon>Alkalitalea</taxon>
    </lineage>
</organism>
<dbReference type="EMBL" id="FUYV01000021">
    <property type="protein sequence ID" value="SKC23778.1"/>
    <property type="molecule type" value="Genomic_DNA"/>
</dbReference>
<dbReference type="KEGG" id="asx:CDL62_18405"/>
<evidence type="ECO:0000256" key="1">
    <source>
        <dbReference type="ARBA" id="ARBA00004236"/>
    </source>
</evidence>
<comment type="subcellular location">
    <subcellularLocation>
        <location evidence="1">Cell membrane</location>
    </subcellularLocation>
</comment>
<proteinExistence type="predicted"/>
<evidence type="ECO:0000256" key="5">
    <source>
        <dbReference type="ARBA" id="ARBA00023136"/>
    </source>
</evidence>
<dbReference type="RefSeq" id="WP_079558737.1">
    <property type="nucleotide sequence ID" value="NZ_CP021904.1"/>
</dbReference>
<evidence type="ECO:0000313" key="8">
    <source>
        <dbReference type="Proteomes" id="UP000191055"/>
    </source>
</evidence>
<feature type="transmembrane region" description="Helical" evidence="6">
    <location>
        <begin position="12"/>
        <end position="37"/>
    </location>
</feature>
<dbReference type="Pfam" id="PF04277">
    <property type="entry name" value="OAD_gamma"/>
    <property type="match status" value="1"/>
</dbReference>
<name>A0A1T5HSW1_9BACT</name>
<keyword evidence="4 6" id="KW-1133">Transmembrane helix</keyword>
<evidence type="ECO:0000256" key="6">
    <source>
        <dbReference type="SAM" id="Phobius"/>
    </source>
</evidence>
<accession>A0A1T5HSW1</accession>
<gene>
    <name evidence="7" type="ORF">SAMN03080601_03063</name>
</gene>
<keyword evidence="8" id="KW-1185">Reference proteome</keyword>
<dbReference type="AlphaFoldDB" id="A0A1T5HSW1"/>
<keyword evidence="2" id="KW-1003">Cell membrane</keyword>